<name>A0ABQ7H326_DUNSA</name>
<proteinExistence type="predicted"/>
<reference evidence="1" key="1">
    <citation type="submission" date="2017-08" db="EMBL/GenBank/DDBJ databases">
        <authorList>
            <person name="Polle J.E."/>
            <person name="Barry K."/>
            <person name="Cushman J."/>
            <person name="Schmutz J."/>
            <person name="Tran D."/>
            <person name="Hathwaick L.T."/>
            <person name="Yim W.C."/>
            <person name="Jenkins J."/>
            <person name="Mckie-Krisberg Z.M."/>
            <person name="Prochnik S."/>
            <person name="Lindquist E."/>
            <person name="Dockter R.B."/>
            <person name="Adam C."/>
            <person name="Molina H."/>
            <person name="Bunkerborg J."/>
            <person name="Jin E."/>
            <person name="Buchheim M."/>
            <person name="Magnuson J."/>
        </authorList>
    </citation>
    <scope>NUCLEOTIDE SEQUENCE</scope>
    <source>
        <strain evidence="1">CCAP 19/18</strain>
    </source>
</reference>
<dbReference type="SUPFAM" id="SSF55073">
    <property type="entry name" value="Nucleotide cyclase"/>
    <property type="match status" value="2"/>
</dbReference>
<dbReference type="InterPro" id="IPR029787">
    <property type="entry name" value="Nucleotide_cyclase"/>
</dbReference>
<comment type="caution">
    <text evidence="1">The sequence shown here is derived from an EMBL/GenBank/DDBJ whole genome shotgun (WGS) entry which is preliminary data.</text>
</comment>
<keyword evidence="2" id="KW-1185">Reference proteome</keyword>
<organism evidence="1 2">
    <name type="scientific">Dunaliella salina</name>
    <name type="common">Green alga</name>
    <name type="synonym">Protococcus salinus</name>
    <dbReference type="NCBI Taxonomy" id="3046"/>
    <lineage>
        <taxon>Eukaryota</taxon>
        <taxon>Viridiplantae</taxon>
        <taxon>Chlorophyta</taxon>
        <taxon>core chlorophytes</taxon>
        <taxon>Chlorophyceae</taxon>
        <taxon>CS clade</taxon>
        <taxon>Chlamydomonadales</taxon>
        <taxon>Dunaliellaceae</taxon>
        <taxon>Dunaliella</taxon>
    </lineage>
</organism>
<evidence type="ECO:0000313" key="2">
    <source>
        <dbReference type="Proteomes" id="UP000815325"/>
    </source>
</evidence>
<sequence length="377" mass="41378">GRTQYTGATMAAAKAIVDAAQGGMVLISPETFQRIPAKLLQNRLLIASMGEHVLGKGHEQTRMQLYQVLALQLVHRAAQLGPVRSVSQLSHGFLEAPCNNAAICFMNVSYLTALEMWNPVVTAAALKMWNHTVQDILTKRGGYLVEAADGLCLAAFPRPSCAIRWALESIEACLHLDWPSKLLENELGEEQFFSPLGKSHSSRFFGRRTMSLPRDPAVLHKDQQPLMDRPSVQPSMASAASMIPLTELERVLVFRGLRMKVGIDWGAVKADLHAATARVTFRGRVMNRAARISNVAKCGQVWCSEGAWEAAAPEINNLDRYPHTTKCGAKFGAAMAGHAMGDEDDSDSQEHTCVRATALGPYQLKGIVHNMELYHCY</sequence>
<dbReference type="Gene3D" id="3.30.70.1230">
    <property type="entry name" value="Nucleotide cyclase"/>
    <property type="match status" value="2"/>
</dbReference>
<accession>A0ABQ7H326</accession>
<evidence type="ECO:0000313" key="1">
    <source>
        <dbReference type="EMBL" id="KAF5841267.1"/>
    </source>
</evidence>
<feature type="non-terminal residue" evidence="1">
    <location>
        <position position="1"/>
    </location>
</feature>
<dbReference type="Proteomes" id="UP000815325">
    <property type="component" value="Unassembled WGS sequence"/>
</dbReference>
<protein>
    <submittedName>
        <fullName evidence="1">Nucleotide cyclase</fullName>
    </submittedName>
</protein>
<dbReference type="PANTHER" id="PTHR43081">
    <property type="entry name" value="ADENYLATE CYCLASE, TERMINAL-DIFFERENTIATION SPECIFIC-RELATED"/>
    <property type="match status" value="1"/>
</dbReference>
<gene>
    <name evidence="1" type="ORF">DUNSADRAFT_13721</name>
</gene>
<dbReference type="PANTHER" id="PTHR43081:SF1">
    <property type="entry name" value="ADENYLATE CYCLASE, TERMINAL-DIFFERENTIATION SPECIFIC"/>
    <property type="match status" value="1"/>
</dbReference>
<dbReference type="InterPro" id="IPR050697">
    <property type="entry name" value="Adenylyl/Guanylyl_Cyclase_3/4"/>
</dbReference>
<dbReference type="EMBL" id="MU069490">
    <property type="protein sequence ID" value="KAF5841267.1"/>
    <property type="molecule type" value="Genomic_DNA"/>
</dbReference>